<sequence>MLVEAAAPQKEKGKGRKKRAPAKQRQSVQEPKDAELLDETDNVRLYWMEADFTYLARENDTHKIYQGLNGGNDFKYREAYKILAREPRWANLRDDGLNHAGNVP</sequence>
<dbReference type="OrthoDB" id="696650at2759"/>
<evidence type="ECO:0000256" key="1">
    <source>
        <dbReference type="SAM" id="MobiDB-lite"/>
    </source>
</evidence>
<comment type="caution">
    <text evidence="2">The sequence shown here is derived from an EMBL/GenBank/DDBJ whole genome shotgun (WGS) entry which is preliminary data.</text>
</comment>
<gene>
    <name evidence="2" type="ORF">GIB67_035276</name>
</gene>
<organism evidence="2 3">
    <name type="scientific">Kingdonia uniflora</name>
    <dbReference type="NCBI Taxonomy" id="39325"/>
    <lineage>
        <taxon>Eukaryota</taxon>
        <taxon>Viridiplantae</taxon>
        <taxon>Streptophyta</taxon>
        <taxon>Embryophyta</taxon>
        <taxon>Tracheophyta</taxon>
        <taxon>Spermatophyta</taxon>
        <taxon>Magnoliopsida</taxon>
        <taxon>Ranunculales</taxon>
        <taxon>Circaeasteraceae</taxon>
        <taxon>Kingdonia</taxon>
    </lineage>
</organism>
<proteinExistence type="predicted"/>
<evidence type="ECO:0000313" key="3">
    <source>
        <dbReference type="Proteomes" id="UP000541444"/>
    </source>
</evidence>
<protein>
    <submittedName>
        <fullName evidence="2">Uncharacterized protein</fullName>
    </submittedName>
</protein>
<evidence type="ECO:0000313" key="2">
    <source>
        <dbReference type="EMBL" id="KAF6135205.1"/>
    </source>
</evidence>
<keyword evidence="3" id="KW-1185">Reference proteome</keyword>
<dbReference type="Proteomes" id="UP000541444">
    <property type="component" value="Unassembled WGS sequence"/>
</dbReference>
<feature type="compositionally biased region" description="Basic residues" evidence="1">
    <location>
        <begin position="13"/>
        <end position="22"/>
    </location>
</feature>
<accession>A0A7J7KXV1</accession>
<name>A0A7J7KXV1_9MAGN</name>
<dbReference type="EMBL" id="JACGCM010002811">
    <property type="protein sequence ID" value="KAF6135205.1"/>
    <property type="molecule type" value="Genomic_DNA"/>
</dbReference>
<dbReference type="AlphaFoldDB" id="A0A7J7KXV1"/>
<feature type="region of interest" description="Disordered" evidence="1">
    <location>
        <begin position="1"/>
        <end position="33"/>
    </location>
</feature>
<reference evidence="2 3" key="1">
    <citation type="journal article" date="2020" name="IScience">
        <title>Genome Sequencing of the Endangered Kingdonia uniflora (Circaeasteraceae, Ranunculales) Reveals Potential Mechanisms of Evolutionary Specialization.</title>
        <authorList>
            <person name="Sun Y."/>
            <person name="Deng T."/>
            <person name="Zhang A."/>
            <person name="Moore M.J."/>
            <person name="Landis J.B."/>
            <person name="Lin N."/>
            <person name="Zhang H."/>
            <person name="Zhang X."/>
            <person name="Huang J."/>
            <person name="Zhang X."/>
            <person name="Sun H."/>
            <person name="Wang H."/>
        </authorList>
    </citation>
    <scope>NUCLEOTIDE SEQUENCE [LARGE SCALE GENOMIC DNA]</scope>
    <source>
        <strain evidence="2">TB1705</strain>
        <tissue evidence="2">Leaf</tissue>
    </source>
</reference>